<evidence type="ECO:0000313" key="3">
    <source>
        <dbReference type="Proteomes" id="UP000480222"/>
    </source>
</evidence>
<dbReference type="Proteomes" id="UP000480222">
    <property type="component" value="Unassembled WGS sequence"/>
</dbReference>
<dbReference type="AlphaFoldDB" id="A0A0F5DF56"/>
<keyword evidence="1" id="KW-0472">Membrane</keyword>
<feature type="transmembrane region" description="Helical" evidence="1">
    <location>
        <begin position="20"/>
        <end position="41"/>
    </location>
</feature>
<feature type="transmembrane region" description="Helical" evidence="1">
    <location>
        <begin position="136"/>
        <end position="156"/>
    </location>
</feature>
<dbReference type="OrthoDB" id="4400257at2"/>
<proteinExistence type="predicted"/>
<feature type="transmembrane region" description="Helical" evidence="1">
    <location>
        <begin position="228"/>
        <end position="248"/>
    </location>
</feature>
<keyword evidence="1" id="KW-0812">Transmembrane</keyword>
<dbReference type="KEGG" id="cdi:DIP0461"/>
<dbReference type="RefSeq" id="WP_004566697.1">
    <property type="nucleotide sequence ID" value="NZ_CAJDXI010000016.1"/>
</dbReference>
<organism evidence="2 3">
    <name type="scientific">Corynebacterium diphtheriae</name>
    <dbReference type="NCBI Taxonomy" id="1717"/>
    <lineage>
        <taxon>Bacteria</taxon>
        <taxon>Bacillati</taxon>
        <taxon>Actinomycetota</taxon>
        <taxon>Actinomycetes</taxon>
        <taxon>Mycobacteriales</taxon>
        <taxon>Corynebacteriaceae</taxon>
        <taxon>Corynebacterium</taxon>
    </lineage>
</organism>
<name>A0A0F5DF56_CORDP</name>
<feature type="transmembrane region" description="Helical" evidence="1">
    <location>
        <begin position="53"/>
        <end position="72"/>
    </location>
</feature>
<gene>
    <name evidence="2" type="ORF">CIP107547_00566</name>
</gene>
<dbReference type="OMA" id="HMHAQAF"/>
<keyword evidence="1" id="KW-1133">Transmembrane helix</keyword>
<dbReference type="EMBL" id="CADDAV010000008">
    <property type="protein sequence ID" value="CAB0587294.1"/>
    <property type="molecule type" value="Genomic_DNA"/>
</dbReference>
<protein>
    <submittedName>
        <fullName evidence="2">ABC transporter permease</fullName>
    </submittedName>
</protein>
<reference evidence="2 3" key="1">
    <citation type="submission" date="2020-02" db="EMBL/GenBank/DDBJ databases">
        <authorList>
            <person name="Brisse S."/>
        </authorList>
    </citation>
    <scope>NUCLEOTIDE SEQUENCE [LARGE SCALE GENOMIC DNA]</scope>
    <source>
        <strain evidence="2">CIP107547</strain>
    </source>
</reference>
<comment type="caution">
    <text evidence="2">The sequence shown here is derived from an EMBL/GenBank/DDBJ whole genome shotgun (WGS) entry which is preliminary data.</text>
</comment>
<sequence length="255" mass="27218">MFFNALKSEWTKLMSLRSTAVYFILITGALYGPMVLLVGLADTSSGVDWSSLLVGWGIAVAISTAFAGASVAGELDDHMHAHAYLTQNSRSTWIAAKSVVYTVFLAITFAIGIGLAVAVAQVFPDSSFSGGETTDLFIALFHAIIFGSFAFAIGMLTRSKVAAVALPLAWMLVIDQLIPLAASKIEAATFLWLLSPRPRSGQLADTIAGTVETGMEHGFELGQIQPDWFNVAVIAGWVIVATVSVFAVNRVRDVR</sequence>
<evidence type="ECO:0000313" key="2">
    <source>
        <dbReference type="EMBL" id="CAB0587294.1"/>
    </source>
</evidence>
<feature type="transmembrane region" description="Helical" evidence="1">
    <location>
        <begin position="168"/>
        <end position="194"/>
    </location>
</feature>
<evidence type="ECO:0000256" key="1">
    <source>
        <dbReference type="SAM" id="Phobius"/>
    </source>
</evidence>
<accession>A0A0F5DF56</accession>
<feature type="transmembrane region" description="Helical" evidence="1">
    <location>
        <begin position="99"/>
        <end position="124"/>
    </location>
</feature>